<accession>A0ABW2KQB3</accession>
<feature type="region of interest" description="Disordered" evidence="3">
    <location>
        <begin position="858"/>
        <end position="881"/>
    </location>
</feature>
<proteinExistence type="predicted"/>
<feature type="compositionally biased region" description="Polar residues" evidence="3">
    <location>
        <begin position="416"/>
        <end position="426"/>
    </location>
</feature>
<evidence type="ECO:0000256" key="4">
    <source>
        <dbReference type="SAM" id="Phobius"/>
    </source>
</evidence>
<dbReference type="Proteomes" id="UP001596540">
    <property type="component" value="Unassembled WGS sequence"/>
</dbReference>
<dbReference type="Gene3D" id="2.60.40.10">
    <property type="entry name" value="Immunoglobulins"/>
    <property type="match status" value="1"/>
</dbReference>
<name>A0ABW2KQB3_9ACTN</name>
<dbReference type="InterPro" id="IPR011009">
    <property type="entry name" value="Kinase-like_dom_sf"/>
</dbReference>
<dbReference type="PROSITE" id="PS50853">
    <property type="entry name" value="FN3"/>
    <property type="match status" value="1"/>
</dbReference>
<dbReference type="PROSITE" id="PS50011">
    <property type="entry name" value="PROTEIN_KINASE_DOM"/>
    <property type="match status" value="1"/>
</dbReference>
<dbReference type="InterPro" id="IPR013783">
    <property type="entry name" value="Ig-like_fold"/>
</dbReference>
<feature type="compositionally biased region" description="Polar residues" evidence="3">
    <location>
        <begin position="444"/>
        <end position="458"/>
    </location>
</feature>
<dbReference type="Gene3D" id="1.10.510.10">
    <property type="entry name" value="Transferase(Phosphotransferase) domain 1"/>
    <property type="match status" value="1"/>
</dbReference>
<feature type="compositionally biased region" description="Low complexity" evidence="3">
    <location>
        <begin position="636"/>
        <end position="648"/>
    </location>
</feature>
<keyword evidence="2" id="KW-0624">Polysaccharide degradation</keyword>
<keyword evidence="1" id="KW-0378">Hydrolase</keyword>
<feature type="compositionally biased region" description="Low complexity" evidence="3">
    <location>
        <begin position="512"/>
        <end position="529"/>
    </location>
</feature>
<evidence type="ECO:0000313" key="8">
    <source>
        <dbReference type="Proteomes" id="UP001596540"/>
    </source>
</evidence>
<dbReference type="InterPro" id="IPR036116">
    <property type="entry name" value="FN3_sf"/>
</dbReference>
<protein>
    <recommendedName>
        <fullName evidence="9">Serine/threonine protein kinase</fullName>
    </recommendedName>
</protein>
<evidence type="ECO:0000256" key="1">
    <source>
        <dbReference type="ARBA" id="ARBA00023295"/>
    </source>
</evidence>
<evidence type="ECO:0000259" key="5">
    <source>
        <dbReference type="PROSITE" id="PS50011"/>
    </source>
</evidence>
<dbReference type="CDD" id="cd00063">
    <property type="entry name" value="FN3"/>
    <property type="match status" value="1"/>
</dbReference>
<feature type="transmembrane region" description="Helical" evidence="4">
    <location>
        <begin position="831"/>
        <end position="854"/>
    </location>
</feature>
<evidence type="ECO:0008006" key="9">
    <source>
        <dbReference type="Google" id="ProtNLM"/>
    </source>
</evidence>
<gene>
    <name evidence="7" type="ORF">ACFQRF_26110</name>
</gene>
<keyword evidence="4" id="KW-1133">Transmembrane helix</keyword>
<keyword evidence="4" id="KW-0812">Transmembrane</keyword>
<feature type="compositionally biased region" description="Low complexity" evidence="3">
    <location>
        <begin position="733"/>
        <end position="754"/>
    </location>
</feature>
<evidence type="ECO:0000256" key="3">
    <source>
        <dbReference type="SAM" id="MobiDB-lite"/>
    </source>
</evidence>
<feature type="compositionally biased region" description="Basic and acidic residues" evidence="3">
    <location>
        <begin position="614"/>
        <end position="628"/>
    </location>
</feature>
<feature type="domain" description="Fibronectin type-III" evidence="6">
    <location>
        <begin position="890"/>
        <end position="980"/>
    </location>
</feature>
<keyword evidence="1" id="KW-0326">Glycosidase</keyword>
<keyword evidence="2" id="KW-0119">Carbohydrate metabolism</keyword>
<sequence length="980" mass="99260">MAAEDDLPVVPGYRVTERLPAGVGADRYRARGERGGERVLVRVLRPADGGPRPADDRPRPYAVVAEEPPDSYAALLGRHGPLPVEQVIEVGLAIAAELESLHEGGLVHNDVRPETLLIRGASAELAPGRDVGSRAGETFPPMTVDWRGYAHVPPEAFRGGLVSPRSDVYRLASTLWTLLAGHAPFVDGPDEEPEPEVYRERVAAGTLPRTPREDVPAGLATVLRTAMAGEPHDRHRDAADFSRALTVARSGGGAAADRPVEARPQGTEPPAATGPSVESGRRADPAGEPETAPVAEPSAHVAESPWAAPVSGEQASAAGQDGSPDGTEHPGVQPTTFPEYRFEDAQVSPGAEGPAAASGADESAASGTATTEADSAAAADAIAAWAPPVGPGDDDVQARRTGSGPGAGADAEPETPASTDAATTSFPDGAAAEYQPFAEERDPATTSGAETSRTSASEPSAEGAPVEPVREERFDPAGTGSAMTLERSVPAGADTQPPDSAVAPEPEVADDTSATTPVEAAPEAGPAVSWAAEPAATWPSPLPQERSEADAAPIQPDTDQADRPWSEEETETGAETAPEPSAQPGRTVRPVTPATVGDAGTSRTPEDTAATTRPPDHQVAESELRRGLDPAPEPAPEGAADAAAASDGAPDRQPAEPSFSSLPGARPGQAGEGAPKPGRVGHTSGASADTESETDTAAAPRAGAGGPAAPPESAAATTRLPDHRPAVHSAPQSAPETVTSEAAAASGTGAWPTGPVHPRYSGAQPGVAAPGDPAVRQAARPEPAVATPPPSVAAAASAGTEPSAIPSTAPPRRTSSMSDETRARLSGIGRLVLGSVLTASLVIAVLGGVALYVASRQADDPAPSPNASMPATAPDVTEIPPEAGVNPELAPTGAEISLDAGSTVRITWQDNTQGRAEYYVVGGPLGTTPRTLAGAEQYSSQVEITGLNPSVDYCFTVMAIVGVDEVAPSQEVCTSRSQGA</sequence>
<reference evidence="8" key="1">
    <citation type="journal article" date="2019" name="Int. J. Syst. Evol. Microbiol.">
        <title>The Global Catalogue of Microorganisms (GCM) 10K type strain sequencing project: providing services to taxonomists for standard genome sequencing and annotation.</title>
        <authorList>
            <consortium name="The Broad Institute Genomics Platform"/>
            <consortium name="The Broad Institute Genome Sequencing Center for Infectious Disease"/>
            <person name="Wu L."/>
            <person name="Ma J."/>
        </authorList>
    </citation>
    <scope>NUCLEOTIDE SEQUENCE [LARGE SCALE GENOMIC DNA]</scope>
    <source>
        <strain evidence="8">CGMCC 4.7382</strain>
    </source>
</reference>
<dbReference type="InterPro" id="IPR003961">
    <property type="entry name" value="FN3_dom"/>
</dbReference>
<keyword evidence="4" id="KW-0472">Membrane</keyword>
<evidence type="ECO:0000313" key="7">
    <source>
        <dbReference type="EMBL" id="MFC7331219.1"/>
    </source>
</evidence>
<dbReference type="RefSeq" id="WP_379873921.1">
    <property type="nucleotide sequence ID" value="NZ_JBHTBH010000017.1"/>
</dbReference>
<feature type="domain" description="Protein kinase" evidence="5">
    <location>
        <begin position="1"/>
        <end position="246"/>
    </location>
</feature>
<feature type="compositionally biased region" description="Low complexity" evidence="3">
    <location>
        <begin position="792"/>
        <end position="804"/>
    </location>
</feature>
<comment type="caution">
    <text evidence="7">The sequence shown here is derived from an EMBL/GenBank/DDBJ whole genome shotgun (WGS) entry which is preliminary data.</text>
</comment>
<feature type="compositionally biased region" description="Low complexity" evidence="3">
    <location>
        <begin position="349"/>
        <end position="387"/>
    </location>
</feature>
<dbReference type="EMBL" id="JBHTBH010000017">
    <property type="protein sequence ID" value="MFC7331219.1"/>
    <property type="molecule type" value="Genomic_DNA"/>
</dbReference>
<keyword evidence="8" id="KW-1185">Reference proteome</keyword>
<evidence type="ECO:0000256" key="2">
    <source>
        <dbReference type="ARBA" id="ARBA00023326"/>
    </source>
</evidence>
<dbReference type="SUPFAM" id="SSF56112">
    <property type="entry name" value="Protein kinase-like (PK-like)"/>
    <property type="match status" value="1"/>
</dbReference>
<feature type="compositionally biased region" description="Low complexity" evidence="3">
    <location>
        <begin position="573"/>
        <end position="582"/>
    </location>
</feature>
<feature type="region of interest" description="Disordered" evidence="3">
    <location>
        <begin position="248"/>
        <end position="821"/>
    </location>
</feature>
<evidence type="ECO:0000259" key="6">
    <source>
        <dbReference type="PROSITE" id="PS50853"/>
    </source>
</evidence>
<organism evidence="7 8">
    <name type="scientific">Marinactinospora rubrisoli</name>
    <dbReference type="NCBI Taxonomy" id="2715399"/>
    <lineage>
        <taxon>Bacteria</taxon>
        <taxon>Bacillati</taxon>
        <taxon>Actinomycetota</taxon>
        <taxon>Actinomycetes</taxon>
        <taxon>Streptosporangiales</taxon>
        <taxon>Nocardiopsidaceae</taxon>
        <taxon>Marinactinospora</taxon>
    </lineage>
</organism>
<dbReference type="SUPFAM" id="SSF49265">
    <property type="entry name" value="Fibronectin type III"/>
    <property type="match status" value="1"/>
</dbReference>
<dbReference type="InterPro" id="IPR000719">
    <property type="entry name" value="Prot_kinase_dom"/>
</dbReference>